<proteinExistence type="predicted"/>
<accession>A0A6P5XNY7</accession>
<dbReference type="RefSeq" id="XP_022729601.1">
    <property type="nucleotide sequence ID" value="XM_022873866.1"/>
</dbReference>
<sequence>MEDRRNIFEIQVTGISKTKEGKPPTRLQKHAPASLKLDQMKAAAARISPFGPCTGNSEAATPIPLLTPLALSPNPFPGTEEFLFPIDDKEAATPASTPTPTAFGWKQPAGAGYVEASTFMALFQNKCVLVNDAQ</sequence>
<organism evidence="1 2">
    <name type="scientific">Durio zibethinus</name>
    <name type="common">Durian</name>
    <dbReference type="NCBI Taxonomy" id="66656"/>
    <lineage>
        <taxon>Eukaryota</taxon>
        <taxon>Viridiplantae</taxon>
        <taxon>Streptophyta</taxon>
        <taxon>Embryophyta</taxon>
        <taxon>Tracheophyta</taxon>
        <taxon>Spermatophyta</taxon>
        <taxon>Magnoliopsida</taxon>
        <taxon>eudicotyledons</taxon>
        <taxon>Gunneridae</taxon>
        <taxon>Pentapetalae</taxon>
        <taxon>rosids</taxon>
        <taxon>malvids</taxon>
        <taxon>Malvales</taxon>
        <taxon>Malvaceae</taxon>
        <taxon>Helicteroideae</taxon>
        <taxon>Durio</taxon>
    </lineage>
</organism>
<dbReference type="OrthoDB" id="773117at2759"/>
<dbReference type="PANTHER" id="PTHR33912:SF5">
    <property type="entry name" value="F22G5.17"/>
    <property type="match status" value="1"/>
</dbReference>
<dbReference type="KEGG" id="dzi:111284844"/>
<dbReference type="Proteomes" id="UP000515121">
    <property type="component" value="Unplaced"/>
</dbReference>
<dbReference type="PANTHER" id="PTHR33912">
    <property type="entry name" value="OS01G0939400 PROTEIN"/>
    <property type="match status" value="1"/>
</dbReference>
<name>A0A6P5XNY7_DURZI</name>
<gene>
    <name evidence="2" type="primary">LOC111284844</name>
</gene>
<keyword evidence="1" id="KW-1185">Reference proteome</keyword>
<dbReference type="InterPro" id="IPR040381">
    <property type="entry name" value="At4g14450-like"/>
</dbReference>
<evidence type="ECO:0000313" key="1">
    <source>
        <dbReference type="Proteomes" id="UP000515121"/>
    </source>
</evidence>
<protein>
    <submittedName>
        <fullName evidence="2">Uncharacterized protein LOC111284844</fullName>
    </submittedName>
</protein>
<evidence type="ECO:0000313" key="2">
    <source>
        <dbReference type="RefSeq" id="XP_022729601.1"/>
    </source>
</evidence>
<dbReference type="GeneID" id="111284844"/>
<reference evidence="2" key="1">
    <citation type="submission" date="2025-08" db="UniProtKB">
        <authorList>
            <consortium name="RefSeq"/>
        </authorList>
    </citation>
    <scope>IDENTIFICATION</scope>
    <source>
        <tissue evidence="2">Fruit stalk</tissue>
    </source>
</reference>
<dbReference type="AlphaFoldDB" id="A0A6P5XNY7"/>